<organism evidence="2 3">
    <name type="scientific">Tuber borchii</name>
    <name type="common">White truffle</name>
    <dbReference type="NCBI Taxonomy" id="42251"/>
    <lineage>
        <taxon>Eukaryota</taxon>
        <taxon>Fungi</taxon>
        <taxon>Dikarya</taxon>
        <taxon>Ascomycota</taxon>
        <taxon>Pezizomycotina</taxon>
        <taxon>Pezizomycetes</taxon>
        <taxon>Pezizales</taxon>
        <taxon>Tuberaceae</taxon>
        <taxon>Tuber</taxon>
    </lineage>
</organism>
<comment type="caution">
    <text evidence="2">The sequence shown here is derived from an EMBL/GenBank/DDBJ whole genome shotgun (WGS) entry which is preliminary data.</text>
</comment>
<reference evidence="2 3" key="1">
    <citation type="submission" date="2017-04" db="EMBL/GenBank/DDBJ databases">
        <title>Draft genome sequence of Tuber borchii Vittad., a whitish edible truffle.</title>
        <authorList>
            <consortium name="DOE Joint Genome Institute"/>
            <person name="Murat C."/>
            <person name="Kuo A."/>
            <person name="Barry K.W."/>
            <person name="Clum A."/>
            <person name="Dockter R.B."/>
            <person name="Fauchery L."/>
            <person name="Iotti M."/>
            <person name="Kohler A."/>
            <person name="Labutti K."/>
            <person name="Lindquist E.A."/>
            <person name="Lipzen A."/>
            <person name="Ohm R.A."/>
            <person name="Wang M."/>
            <person name="Grigoriev I.V."/>
            <person name="Zambonelli A."/>
            <person name="Martin F.M."/>
        </authorList>
    </citation>
    <scope>NUCLEOTIDE SEQUENCE [LARGE SCALE GENOMIC DNA]</scope>
    <source>
        <strain evidence="2 3">Tbo3840</strain>
    </source>
</reference>
<evidence type="ECO:0000256" key="1">
    <source>
        <dbReference type="SAM" id="MobiDB-lite"/>
    </source>
</evidence>
<dbReference type="EMBL" id="NESQ01000006">
    <property type="protein sequence ID" value="PUU83918.1"/>
    <property type="molecule type" value="Genomic_DNA"/>
</dbReference>
<sequence length="52" mass="5875">MSIFDFKCNAVNFFCCTWNITRASRRNEAPLGEAPITTQPTPQEPMNANPKD</sequence>
<proteinExistence type="predicted"/>
<gene>
    <name evidence="2" type="ORF">B9Z19DRAFT_1189323</name>
</gene>
<dbReference type="OrthoDB" id="10414357at2759"/>
<accession>A0A2T7A855</accession>
<feature type="region of interest" description="Disordered" evidence="1">
    <location>
        <begin position="27"/>
        <end position="52"/>
    </location>
</feature>
<name>A0A2T7A855_TUBBO</name>
<dbReference type="AlphaFoldDB" id="A0A2T7A855"/>
<feature type="compositionally biased region" description="Polar residues" evidence="1">
    <location>
        <begin position="36"/>
        <end position="46"/>
    </location>
</feature>
<evidence type="ECO:0000313" key="3">
    <source>
        <dbReference type="Proteomes" id="UP000244722"/>
    </source>
</evidence>
<dbReference type="Proteomes" id="UP000244722">
    <property type="component" value="Unassembled WGS sequence"/>
</dbReference>
<evidence type="ECO:0000313" key="2">
    <source>
        <dbReference type="EMBL" id="PUU83918.1"/>
    </source>
</evidence>
<keyword evidence="3" id="KW-1185">Reference proteome</keyword>
<protein>
    <submittedName>
        <fullName evidence="2">Uncharacterized protein</fullName>
    </submittedName>
</protein>